<gene>
    <name evidence="2" type="ORF">H6G14_25700</name>
</gene>
<comment type="caution">
    <text evidence="2">The sequence shown here is derived from an EMBL/GenBank/DDBJ whole genome shotgun (WGS) entry which is preliminary data.</text>
</comment>
<protein>
    <recommendedName>
        <fullName evidence="4">AAA+ ATPase domain-containing protein</fullName>
    </recommendedName>
</protein>
<keyword evidence="3" id="KW-1185">Reference proteome</keyword>
<keyword evidence="1" id="KW-0812">Transmembrane</keyword>
<evidence type="ECO:0000313" key="3">
    <source>
        <dbReference type="Proteomes" id="UP000621307"/>
    </source>
</evidence>
<name>A0ABR8BKL8_9NOSO</name>
<reference evidence="2 3" key="1">
    <citation type="journal article" date="2020" name="ISME J.">
        <title>Comparative genomics reveals insights into cyanobacterial evolution and habitat adaptation.</title>
        <authorList>
            <person name="Chen M.Y."/>
            <person name="Teng W.K."/>
            <person name="Zhao L."/>
            <person name="Hu C.X."/>
            <person name="Zhou Y.K."/>
            <person name="Han B.P."/>
            <person name="Song L.R."/>
            <person name="Shu W.S."/>
        </authorList>
    </citation>
    <scope>NUCLEOTIDE SEQUENCE [LARGE SCALE GENOMIC DNA]</scope>
    <source>
        <strain evidence="2 3">FACHB-3921</strain>
    </source>
</reference>
<keyword evidence="1" id="KW-1133">Transmembrane helix</keyword>
<dbReference type="EMBL" id="JACJQL010000059">
    <property type="protein sequence ID" value="MBD2254638.1"/>
    <property type="molecule type" value="Genomic_DNA"/>
</dbReference>
<dbReference type="Proteomes" id="UP000621307">
    <property type="component" value="Unassembled WGS sequence"/>
</dbReference>
<feature type="transmembrane region" description="Helical" evidence="1">
    <location>
        <begin position="33"/>
        <end position="61"/>
    </location>
</feature>
<accession>A0ABR8BKL8</accession>
<evidence type="ECO:0000256" key="1">
    <source>
        <dbReference type="SAM" id="Phobius"/>
    </source>
</evidence>
<proteinExistence type="predicted"/>
<organism evidence="2 3">
    <name type="scientific">Nostoc parmelioides FACHB-3921</name>
    <dbReference type="NCBI Taxonomy" id="2692909"/>
    <lineage>
        <taxon>Bacteria</taxon>
        <taxon>Bacillati</taxon>
        <taxon>Cyanobacteriota</taxon>
        <taxon>Cyanophyceae</taxon>
        <taxon>Nostocales</taxon>
        <taxon>Nostocaceae</taxon>
        <taxon>Nostoc</taxon>
    </lineage>
</organism>
<evidence type="ECO:0000313" key="2">
    <source>
        <dbReference type="EMBL" id="MBD2254638.1"/>
    </source>
</evidence>
<keyword evidence="1" id="KW-0472">Membrane</keyword>
<sequence>MSRFDPHKITRTPEEWSAIAFKQTTENNIQWKIALGVIVAAVAASATSPITGIAIALWSIFSSIQQAREVQRNQVAIREYGCVAHVLDGDDFRAYYQQVGKDALETELKFADQQGYSLSSAALDYLADTGEQGGLSVTSSLQAGCFQSLNPNNALPPLPVPSTHTQSSIHKPSNVIDIVAMISAPIRNCIIFGIGGSGKGMLVANALRRIKADSPNRKIFYIDPKNEPGEYGYTDAIVDVIHRKSCDGCCPEEICDWMDEVLDEYTGWANQQEESLLIIDEGSILGDAAKKTKNTRIGTLILHTASLGGAKRKNVWLMAQSPFVGPLGLELSATSQITAIALVSDQNTNVIKQWQRSPILEKIDLDYLNQLIKESPVHRVVFFGGNSKWWAMPELPNYSAIDRDGNKPVGDALSTQERIELRERTATKLMIERLERTRHLNLDDFIIQELGAGERQEELKKAIITVIKHANHRGLIYKFKLG</sequence>
<evidence type="ECO:0008006" key="4">
    <source>
        <dbReference type="Google" id="ProtNLM"/>
    </source>
</evidence>